<keyword evidence="2" id="KW-1185">Reference proteome</keyword>
<dbReference type="STRING" id="1837282.A6F49_02660"/>
<dbReference type="InterPro" id="IPR044668">
    <property type="entry name" value="PuuD-like"/>
</dbReference>
<dbReference type="RefSeq" id="WP_052499996.1">
    <property type="nucleotide sequence ID" value="NZ_LXEY01000118.1"/>
</dbReference>
<dbReference type="Gene3D" id="3.40.50.880">
    <property type="match status" value="1"/>
</dbReference>
<comment type="caution">
    <text evidence="1">The sequence shown here is derived from an EMBL/GenBank/DDBJ whole genome shotgun (WGS) entry which is preliminary data.</text>
</comment>
<dbReference type="Pfam" id="PF07722">
    <property type="entry name" value="Peptidase_C26"/>
    <property type="match status" value="1"/>
</dbReference>
<proteinExistence type="predicted"/>
<organism evidence="1 2">
    <name type="scientific">Enteractinococcus helveticum</name>
    <dbReference type="NCBI Taxonomy" id="1837282"/>
    <lineage>
        <taxon>Bacteria</taxon>
        <taxon>Bacillati</taxon>
        <taxon>Actinomycetota</taxon>
        <taxon>Actinomycetes</taxon>
        <taxon>Micrococcales</taxon>
        <taxon>Micrococcaceae</taxon>
    </lineage>
</organism>
<protein>
    <submittedName>
        <fullName evidence="1">Uncharacterized protein</fullName>
    </submittedName>
</protein>
<dbReference type="GO" id="GO:0006598">
    <property type="term" value="P:polyamine catabolic process"/>
    <property type="evidence" value="ECO:0007669"/>
    <property type="project" value="TreeGrafter"/>
</dbReference>
<dbReference type="Proteomes" id="UP000078292">
    <property type="component" value="Unassembled WGS sequence"/>
</dbReference>
<dbReference type="GO" id="GO:0005829">
    <property type="term" value="C:cytosol"/>
    <property type="evidence" value="ECO:0007669"/>
    <property type="project" value="TreeGrafter"/>
</dbReference>
<dbReference type="InterPro" id="IPR011697">
    <property type="entry name" value="Peptidase_C26"/>
</dbReference>
<dbReference type="SUPFAM" id="SSF52317">
    <property type="entry name" value="Class I glutamine amidotransferase-like"/>
    <property type="match status" value="1"/>
</dbReference>
<reference evidence="1 2" key="1">
    <citation type="submission" date="2016-04" db="EMBL/GenBank/DDBJ databases">
        <title>First whole genome shotgun sequence of the bacterium Enteractinococcus sp. strain UASWS1574.</title>
        <authorList>
            <person name="Crovadore J."/>
            <person name="Chablais R."/>
            <person name="Lefort F."/>
        </authorList>
    </citation>
    <scope>NUCLEOTIDE SEQUENCE [LARGE SCALE GENOMIC DNA]</scope>
    <source>
        <strain evidence="1 2">UASWS1574</strain>
    </source>
</reference>
<dbReference type="AlphaFoldDB" id="A0A1B7LUH1"/>
<dbReference type="OrthoDB" id="9813383at2"/>
<evidence type="ECO:0000313" key="2">
    <source>
        <dbReference type="Proteomes" id="UP000078292"/>
    </source>
</evidence>
<evidence type="ECO:0000313" key="1">
    <source>
        <dbReference type="EMBL" id="OAV51030.1"/>
    </source>
</evidence>
<dbReference type="PANTHER" id="PTHR43235:SF1">
    <property type="entry name" value="GLUTAMINE AMIDOTRANSFERASE PB2B2.05-RELATED"/>
    <property type="match status" value="1"/>
</dbReference>
<dbReference type="EMBL" id="LXEY01000118">
    <property type="protein sequence ID" value="OAV51030.1"/>
    <property type="molecule type" value="Genomic_DNA"/>
</dbReference>
<dbReference type="GO" id="GO:0033969">
    <property type="term" value="F:gamma-glutamyl-gamma-aminobutyrate hydrolase activity"/>
    <property type="evidence" value="ECO:0007669"/>
    <property type="project" value="TreeGrafter"/>
</dbReference>
<accession>A0A1B7LUH1</accession>
<dbReference type="PANTHER" id="PTHR43235">
    <property type="entry name" value="GLUTAMINE AMIDOTRANSFERASE PB2B2.05-RELATED"/>
    <property type="match status" value="1"/>
</dbReference>
<dbReference type="InterPro" id="IPR029062">
    <property type="entry name" value="Class_I_gatase-like"/>
</dbReference>
<dbReference type="PROSITE" id="PS51273">
    <property type="entry name" value="GATASE_TYPE_1"/>
    <property type="match status" value="1"/>
</dbReference>
<gene>
    <name evidence="1" type="ORF">A6F49_02660</name>
</gene>
<name>A0A1B7LUH1_9MICC</name>
<sequence length="274" mass="29721">MTTQDHAALPLADFQIEEDFVHDERPTIGVVVSLWFPDMNDASATLLRDLTLAGVQSVRDAGGRPVVIDSANTEVQTSGTSWHADMDGFVYLGGADIHPGFFSTIPLSEPFRGVDPQADQFCIESIQHAVAEDAPVLAICRGSQLLNVAMGGSIIQHLDNHRAVIDDHGNIAFIDETVSIEPGSRVAQMLGKTQAIVRGAHHQAVEDLGQNLRAVAVANDGTVEATEHVDKEWVVGLQWHPEEVHADLEDRRNIFESFVAQTTRSSVHDATPVV</sequence>